<dbReference type="AlphaFoldDB" id="A0A6B0VKL9"/>
<reference evidence="2 3" key="1">
    <citation type="submission" date="2020-01" db="EMBL/GenBank/DDBJ databases">
        <title>Natronorubrum sp. JWXQ-INN 674 isolated from Inner Mongolia Autonomous Region of China.</title>
        <authorList>
            <person name="Xue Q."/>
        </authorList>
    </citation>
    <scope>NUCLEOTIDE SEQUENCE [LARGE SCALE GENOMIC DNA]</scope>
    <source>
        <strain evidence="2 3">JWXQ-INN-674</strain>
    </source>
</reference>
<feature type="region of interest" description="Disordered" evidence="1">
    <location>
        <begin position="64"/>
        <end position="87"/>
    </location>
</feature>
<feature type="compositionally biased region" description="Acidic residues" evidence="1">
    <location>
        <begin position="76"/>
        <end position="87"/>
    </location>
</feature>
<dbReference type="OrthoDB" id="205345at2157"/>
<evidence type="ECO:0000256" key="1">
    <source>
        <dbReference type="SAM" id="MobiDB-lite"/>
    </source>
</evidence>
<accession>A0A6B0VKL9</accession>
<dbReference type="RefSeq" id="WP_160064555.1">
    <property type="nucleotide sequence ID" value="NZ_WUYX01000027.1"/>
</dbReference>
<organism evidence="2 3">
    <name type="scientific">Natronorubrum halalkaliphilum</name>
    <dbReference type="NCBI Taxonomy" id="2691917"/>
    <lineage>
        <taxon>Archaea</taxon>
        <taxon>Methanobacteriati</taxon>
        <taxon>Methanobacteriota</taxon>
        <taxon>Stenosarchaea group</taxon>
        <taxon>Halobacteria</taxon>
        <taxon>Halobacteriales</taxon>
        <taxon>Natrialbaceae</taxon>
        <taxon>Natronorubrum</taxon>
    </lineage>
</organism>
<dbReference type="InterPro" id="IPR009057">
    <property type="entry name" value="Homeodomain-like_sf"/>
</dbReference>
<keyword evidence="3" id="KW-1185">Reference proteome</keyword>
<dbReference type="Gene3D" id="1.10.10.60">
    <property type="entry name" value="Homeodomain-like"/>
    <property type="match status" value="1"/>
</dbReference>
<evidence type="ECO:0000313" key="3">
    <source>
        <dbReference type="Proteomes" id="UP000434101"/>
    </source>
</evidence>
<evidence type="ECO:0000313" key="2">
    <source>
        <dbReference type="EMBL" id="MXV62104.1"/>
    </source>
</evidence>
<feature type="region of interest" description="Disordered" evidence="1">
    <location>
        <begin position="177"/>
        <end position="199"/>
    </location>
</feature>
<sequence>MTVNADALRRLADVVNTLQETPIDVDSAQLLDVDEDAIRGQLAVTVPNEAELDLVETMSEISNDVERAQTPVESATDLEDEDPEDDVDDVLDHTSTEDLQRAYDEADGNISTAAERFEIGYTAVFRRMKKHGVHEPNSGDNAQSDTAEDVTVDALEDSDDEDDVRCDGCGQTFESRKALQGHGPKSCEEGDADPVDLPDGVTAADVEQAVAEHETLGDVSEELGVSRGRARTITVALGCYGDVRDVPARGDD</sequence>
<dbReference type="SUPFAM" id="SSF46689">
    <property type="entry name" value="Homeodomain-like"/>
    <property type="match status" value="1"/>
</dbReference>
<name>A0A6B0VKL9_9EURY</name>
<protein>
    <recommendedName>
        <fullName evidence="4">C2H2-type domain-containing protein</fullName>
    </recommendedName>
</protein>
<evidence type="ECO:0008006" key="4">
    <source>
        <dbReference type="Google" id="ProtNLM"/>
    </source>
</evidence>
<proteinExistence type="predicted"/>
<dbReference type="Proteomes" id="UP000434101">
    <property type="component" value="Unassembled WGS sequence"/>
</dbReference>
<gene>
    <name evidence="2" type="ORF">GS429_08525</name>
</gene>
<comment type="caution">
    <text evidence="2">The sequence shown here is derived from an EMBL/GenBank/DDBJ whole genome shotgun (WGS) entry which is preliminary data.</text>
</comment>
<dbReference type="EMBL" id="WUYX01000027">
    <property type="protein sequence ID" value="MXV62104.1"/>
    <property type="molecule type" value="Genomic_DNA"/>
</dbReference>